<accession>A0ABY8PT10</accession>
<protein>
    <recommendedName>
        <fullName evidence="3">Big-1 domain-containing protein</fullName>
    </recommendedName>
</protein>
<dbReference type="EMBL" id="CP069362">
    <property type="protein sequence ID" value="WGS65767.1"/>
    <property type="molecule type" value="Genomic_DNA"/>
</dbReference>
<proteinExistence type="predicted"/>
<gene>
    <name evidence="1" type="ORF">JRV97_04230</name>
</gene>
<sequence>MKIGKSLYLFIFSLVLLLALTSCITRQPVPLTVTITKAVTGINGVVPVKTSVDIQWAVGGVDSFNSKIVVKKDGTTVFEKSGANLTSVTIPEDKFTQLGEYSYFVEVKSGEQIAKTNNLTFNVVPSIKEIKLLSENNTSIMTGTSKIINWEVFSYVDDRNYEYKIMLKKPNESDFTLAGTTTNKVFELDNLNDVGNYSVKVIAVELGNIEIESPVIVFQVANETYEGENHFPEIWNPLPENGKNNVSWDFSSFNYGAIVTLSWSATDVDNDYLTFDVYVDNTMTATTDKMKLSLSGFSPEETHSWYVVAKDDKGFETKSDTWSFTLKSNTDPIFETPIASEVVKDSVVRFTWTASDIDNDELLYDIYSGTQEASTLLEKDRVGNFFNTENKNGDYIVVVKDPFGGTAEKEFSYTPTTESLTGNATVVVYVTDAKSGPIVPEANITINNSTALTDDTGMATFTFNISEDSTLLTIEATKTNHALTKVDGLMLKAGETKKVYLTLRKAELNPDPDTQELPEVEFHVYDYSKYISGELDEISLDSSIVSGPIVVTIAAKPKSNDHINIIYASLGKTPGSSFMTGDRGYTSGASEVAFAFNTFDYNGLTDLHITVYDYNDNQIELVKYLNILNNNDVKSHKFIPQDWASYGIGTNLDAYTRRMEIGFYSQKNNIEKSNIKLNTLIKNNVDKKIKAFENKFGKSLNYTIESAPNNTNLWVEVWWIPADVFDPDQEYYQWPNGYNIYRSFDGSNWEKIGYVSQYAKTNKVFRDYSPELEPGKEVHYAVSSVYDDGETEMHYLGSVTPLGMFDVQLTSPSMLATNVARAPIFEITPITNDHSLDNATFEYALWIYDLVQSDQHLLPGYIGEDGKVYQQMYDVVGPYPVNINYLDQQWFLLNANGLFMYNDYLQPNKTYSWAVDLAYAMTYDGISSAISVSIDQGYGVDPFGGVDADAFNTFTTGSN</sequence>
<dbReference type="InterPro" id="IPR013783">
    <property type="entry name" value="Ig-like_fold"/>
</dbReference>
<dbReference type="RefSeq" id="WP_281000506.1">
    <property type="nucleotide sequence ID" value="NZ_CP069362.1"/>
</dbReference>
<dbReference type="Gene3D" id="2.60.40.10">
    <property type="entry name" value="Immunoglobulins"/>
    <property type="match status" value="1"/>
</dbReference>
<reference evidence="1 2" key="1">
    <citation type="submission" date="2021-02" db="EMBL/GenBank/DDBJ databases">
        <title>Characterization of Marinitoga sp. nov. str. BP5-C20A.</title>
        <authorList>
            <person name="Erauso G."/>
            <person name="Postec A."/>
        </authorList>
    </citation>
    <scope>NUCLEOTIDE SEQUENCE [LARGE SCALE GENOMIC DNA]</scope>
    <source>
        <strain evidence="1 2">BP5-C20A</strain>
    </source>
</reference>
<evidence type="ECO:0008006" key="3">
    <source>
        <dbReference type="Google" id="ProtNLM"/>
    </source>
</evidence>
<organism evidence="1 2">
    <name type="scientific">Marinitoga aeolica</name>
    <dbReference type="NCBI Taxonomy" id="2809031"/>
    <lineage>
        <taxon>Bacteria</taxon>
        <taxon>Thermotogati</taxon>
        <taxon>Thermotogota</taxon>
        <taxon>Thermotogae</taxon>
        <taxon>Petrotogales</taxon>
        <taxon>Petrotogaceae</taxon>
        <taxon>Marinitoga</taxon>
    </lineage>
</organism>
<evidence type="ECO:0000313" key="2">
    <source>
        <dbReference type="Proteomes" id="UP001232493"/>
    </source>
</evidence>
<name>A0ABY8PT10_9BACT</name>
<evidence type="ECO:0000313" key="1">
    <source>
        <dbReference type="EMBL" id="WGS65767.1"/>
    </source>
</evidence>
<keyword evidence="2" id="KW-1185">Reference proteome</keyword>
<dbReference type="PROSITE" id="PS51257">
    <property type="entry name" value="PROKAR_LIPOPROTEIN"/>
    <property type="match status" value="1"/>
</dbReference>
<dbReference type="Proteomes" id="UP001232493">
    <property type="component" value="Chromosome"/>
</dbReference>